<dbReference type="InterPro" id="IPR000997">
    <property type="entry name" value="Cholinesterase"/>
</dbReference>
<dbReference type="EMBL" id="ADMS01000098">
    <property type="protein sequence ID" value="EFF74446.1"/>
    <property type="molecule type" value="Genomic_DNA"/>
</dbReference>
<dbReference type="ESTHER" id="9burk-d4xfm1">
    <property type="family name" value="Carb_B_Bacteria"/>
</dbReference>
<dbReference type="eggNOG" id="COG2272">
    <property type="taxonomic scope" value="Bacteria"/>
</dbReference>
<gene>
    <name evidence="5" type="ORF">HMPREF0004_4268</name>
</gene>
<dbReference type="InterPro" id="IPR050309">
    <property type="entry name" value="Type-B_Carboxylest/Lipase"/>
</dbReference>
<evidence type="ECO:0000256" key="3">
    <source>
        <dbReference type="SAM" id="MobiDB-lite"/>
    </source>
</evidence>
<evidence type="ECO:0000256" key="1">
    <source>
        <dbReference type="ARBA" id="ARBA00005964"/>
    </source>
</evidence>
<evidence type="ECO:0000313" key="6">
    <source>
        <dbReference type="Proteomes" id="UP000004510"/>
    </source>
</evidence>
<protein>
    <submittedName>
        <fullName evidence="5">Carboxylesterase</fullName>
    </submittedName>
</protein>
<reference evidence="6" key="1">
    <citation type="submission" date="2010-03" db="EMBL/GenBank/DDBJ databases">
        <title>Complete sequence of Mobiluncus curtisii ATCC 43063.</title>
        <authorList>
            <person name="Muzny D."/>
            <person name="Qin X."/>
            <person name="Deng J."/>
            <person name="Jiang H."/>
            <person name="Liu Y."/>
            <person name="Qu J."/>
            <person name="Song X.-Z."/>
            <person name="Zhang L."/>
            <person name="Thornton R."/>
            <person name="Coyle M."/>
            <person name="Francisco L."/>
            <person name="Jackson L."/>
            <person name="Javaid M."/>
            <person name="Korchina V."/>
            <person name="Kovar C."/>
            <person name="Mata R."/>
            <person name="Mathew T."/>
            <person name="Ngo R."/>
            <person name="Nguyen L."/>
            <person name="Nguyen N."/>
            <person name="Okwuonu G."/>
            <person name="Ongeri F."/>
            <person name="Pham C."/>
            <person name="Simmons D."/>
            <person name="Wilczek-Boney K."/>
            <person name="Hale W."/>
            <person name="Jakkamsetti A."/>
            <person name="Pham P."/>
            <person name="Ruth R."/>
            <person name="San Lucas F."/>
            <person name="Warren J."/>
            <person name="Zhang J."/>
            <person name="Zhao Z."/>
            <person name="Zhou C."/>
            <person name="Zhu D."/>
            <person name="Lee S."/>
            <person name="Bess C."/>
            <person name="Blankenburg K."/>
            <person name="Forbes L."/>
            <person name="Fu Q."/>
            <person name="Gubbala S."/>
            <person name="Hirani K."/>
            <person name="Jayaseelan J.C."/>
            <person name="Lara F."/>
            <person name="Munidasa M."/>
            <person name="Palculict T."/>
            <person name="Patil S."/>
            <person name="Pu L.-L."/>
            <person name="Saada N."/>
            <person name="Tang L."/>
            <person name="Weissenberger G."/>
            <person name="Zhu Y."/>
            <person name="Hemphill L."/>
            <person name="Shang Y."/>
            <person name="Youmans B."/>
            <person name="Ayvaz T."/>
            <person name="Ross M."/>
            <person name="Santibanez J."/>
            <person name="Aqrawi P."/>
            <person name="Gross S."/>
            <person name="Joshi V."/>
            <person name="Fowler G."/>
            <person name="Nazareth L."/>
            <person name="Reid J."/>
            <person name="Worley K."/>
            <person name="Petrosino J."/>
            <person name="Highlander S."/>
            <person name="Gibbs R."/>
            <person name="Gibbs R."/>
        </authorList>
    </citation>
    <scope>NUCLEOTIDE SEQUENCE [LARGE SCALE GENOMIC DNA]</scope>
    <source>
        <strain evidence="6">ATCC 43553</strain>
    </source>
</reference>
<dbReference type="AlphaFoldDB" id="D4XFM1"/>
<feature type="domain" description="Carboxylesterase type B" evidence="4">
    <location>
        <begin position="11"/>
        <end position="473"/>
    </location>
</feature>
<proteinExistence type="inferred from homology"/>
<accession>D4XFM1</accession>
<dbReference type="GO" id="GO:0004104">
    <property type="term" value="F:cholinesterase activity"/>
    <property type="evidence" value="ECO:0007669"/>
    <property type="project" value="InterPro"/>
</dbReference>
<dbReference type="InterPro" id="IPR029058">
    <property type="entry name" value="AB_hydrolase_fold"/>
</dbReference>
<dbReference type="PATRIC" id="fig|742159.3.peg.5273"/>
<feature type="compositionally biased region" description="Low complexity" evidence="3">
    <location>
        <begin position="327"/>
        <end position="356"/>
    </location>
</feature>
<dbReference type="Pfam" id="PF00135">
    <property type="entry name" value="COesterase"/>
    <property type="match status" value="1"/>
</dbReference>
<evidence type="ECO:0000256" key="2">
    <source>
        <dbReference type="ARBA" id="ARBA00022801"/>
    </source>
</evidence>
<evidence type="ECO:0000259" key="4">
    <source>
        <dbReference type="Pfam" id="PF00135"/>
    </source>
</evidence>
<dbReference type="InterPro" id="IPR002018">
    <property type="entry name" value="CarbesteraseB"/>
</dbReference>
<feature type="region of interest" description="Disordered" evidence="3">
    <location>
        <begin position="319"/>
        <end position="389"/>
    </location>
</feature>
<comment type="caution">
    <text evidence="5">The sequence shown here is derived from an EMBL/GenBank/DDBJ whole genome shotgun (WGS) entry which is preliminary data.</text>
</comment>
<dbReference type="RefSeq" id="WP_006220382.1">
    <property type="nucleotide sequence ID" value="NZ_GG770409.1"/>
</dbReference>
<dbReference type="OrthoDB" id="9775851at2"/>
<dbReference type="PANTHER" id="PTHR11559">
    <property type="entry name" value="CARBOXYLESTERASE"/>
    <property type="match status" value="1"/>
</dbReference>
<dbReference type="SUPFAM" id="SSF53474">
    <property type="entry name" value="alpha/beta-Hydrolases"/>
    <property type="match status" value="1"/>
</dbReference>
<keyword evidence="2" id="KW-0378">Hydrolase</keyword>
<dbReference type="HOGENOM" id="CLU_006586_16_4_4"/>
<dbReference type="Proteomes" id="UP000004510">
    <property type="component" value="Unassembled WGS sequence"/>
</dbReference>
<organism evidence="5 6">
    <name type="scientific">Achromobacter piechaudii ATCC 43553</name>
    <dbReference type="NCBI Taxonomy" id="742159"/>
    <lineage>
        <taxon>Bacteria</taxon>
        <taxon>Pseudomonadati</taxon>
        <taxon>Pseudomonadota</taxon>
        <taxon>Betaproteobacteria</taxon>
        <taxon>Burkholderiales</taxon>
        <taxon>Alcaligenaceae</taxon>
        <taxon>Achromobacter</taxon>
    </lineage>
</organism>
<name>D4XFM1_9BURK</name>
<comment type="similarity">
    <text evidence="1">Belongs to the type-B carboxylesterase/lipase family.</text>
</comment>
<sequence>MNRTVQAVLPAGTLTGIEEQGGVCRFNAIPYARPPVGRLRFAPPQPATWQGVFDATRRGPVAPQLPSRLRDAMGDFSDPQSEDCLHVTVWTPAVDRARRPVVVWLHGGAWQSGGGALDWYDGAALAARGDLVVVAVNYRLAALGWLYVPGQTANVGLLDQEAAIDWVLDNILELGGDPERLTVMGQSAGASSVCAMLARKPRFARAILQSAALGRGFRSAAQAQALGQAFLQAAGVESLDAARELPVSALLAAQQAPAVAEVLRAEGSTRSQFCPVLDGHVLPEDIEPALGRAAASADVLVAYTRNEMAAFPGQSVQAREGMGGEAPAGASSAANGTNATNGTNTTSRTHATNETNAKPEANAGTAPNGKTSANDQHDPVQEDPIGDQVFGAPSRAWAQAAVAQGRQAWLARFDVAPSARFKACHCIELPFVFDTVAAFGDAPMLAGLAPSHAQRLTEATQQAWIAFIRGEAPGWPMAPHLHVFA</sequence>
<dbReference type="Gene3D" id="3.40.50.1820">
    <property type="entry name" value="alpha/beta hydrolase"/>
    <property type="match status" value="1"/>
</dbReference>
<evidence type="ECO:0000313" key="5">
    <source>
        <dbReference type="EMBL" id="EFF74446.1"/>
    </source>
</evidence>
<dbReference type="PRINTS" id="PR00878">
    <property type="entry name" value="CHOLNESTRASE"/>
</dbReference>